<dbReference type="EMBL" id="KZ613471">
    <property type="protein sequence ID" value="PMD24820.1"/>
    <property type="molecule type" value="Genomic_DNA"/>
</dbReference>
<feature type="domain" description="Prenyltransferase alpha-alpha toroid" evidence="8">
    <location>
        <begin position="6"/>
        <end position="394"/>
    </location>
</feature>
<evidence type="ECO:0000256" key="2">
    <source>
        <dbReference type="ARBA" id="ARBA00010497"/>
    </source>
</evidence>
<name>A0A2J6QEY2_9HELO</name>
<dbReference type="GO" id="GO:0004662">
    <property type="term" value="F:CAAX-protein geranylgeranyltransferase activity"/>
    <property type="evidence" value="ECO:0007669"/>
    <property type="project" value="TreeGrafter"/>
</dbReference>
<dbReference type="GO" id="GO:0046872">
    <property type="term" value="F:metal ion binding"/>
    <property type="evidence" value="ECO:0007669"/>
    <property type="project" value="UniProtKB-KW"/>
</dbReference>
<keyword evidence="10" id="KW-1185">Reference proteome</keyword>
<keyword evidence="7" id="KW-0862">Zinc</keyword>
<dbReference type="InterPro" id="IPR001330">
    <property type="entry name" value="Prenyltrans"/>
</dbReference>
<dbReference type="GO" id="GO:0005953">
    <property type="term" value="C:CAAX-protein geranylgeranyltransferase complex"/>
    <property type="evidence" value="ECO:0007669"/>
    <property type="project" value="TreeGrafter"/>
</dbReference>
<dbReference type="STRING" id="1745343.A0A2J6QEY2"/>
<evidence type="ECO:0000313" key="10">
    <source>
        <dbReference type="Proteomes" id="UP000235672"/>
    </source>
</evidence>
<evidence type="ECO:0000313" key="9">
    <source>
        <dbReference type="EMBL" id="PMD24820.1"/>
    </source>
</evidence>
<keyword evidence="5" id="KW-0479">Metal-binding</keyword>
<dbReference type="Pfam" id="PF00432">
    <property type="entry name" value="Prenyltrans"/>
    <property type="match status" value="1"/>
</dbReference>
<gene>
    <name evidence="9" type="ORF">NA56DRAFT_593884</name>
</gene>
<dbReference type="PANTHER" id="PTHR11774">
    <property type="entry name" value="GERANYLGERANYL TRANSFERASE TYPE BETA SUBUNIT"/>
    <property type="match status" value="1"/>
</dbReference>
<keyword evidence="6" id="KW-0677">Repeat</keyword>
<keyword evidence="4 9" id="KW-0808">Transferase</keyword>
<evidence type="ECO:0000256" key="4">
    <source>
        <dbReference type="ARBA" id="ARBA00022679"/>
    </source>
</evidence>
<evidence type="ECO:0000256" key="5">
    <source>
        <dbReference type="ARBA" id="ARBA00022723"/>
    </source>
</evidence>
<dbReference type="AlphaFoldDB" id="A0A2J6QEY2"/>
<dbReference type="InterPro" id="IPR008930">
    <property type="entry name" value="Terpenoid_cyclase/PrenylTrfase"/>
</dbReference>
<dbReference type="InterPro" id="IPR045089">
    <property type="entry name" value="PGGT1B-like"/>
</dbReference>
<dbReference type="SUPFAM" id="SSF48239">
    <property type="entry name" value="Terpenoid cyclases/Protein prenyltransferases"/>
    <property type="match status" value="1"/>
</dbReference>
<evidence type="ECO:0000256" key="7">
    <source>
        <dbReference type="ARBA" id="ARBA00022833"/>
    </source>
</evidence>
<evidence type="ECO:0000256" key="6">
    <source>
        <dbReference type="ARBA" id="ARBA00022737"/>
    </source>
</evidence>
<keyword evidence="3" id="KW-0637">Prenyltransferase</keyword>
<reference evidence="9 10" key="1">
    <citation type="submission" date="2016-05" db="EMBL/GenBank/DDBJ databases">
        <title>A degradative enzymes factory behind the ericoid mycorrhizal symbiosis.</title>
        <authorList>
            <consortium name="DOE Joint Genome Institute"/>
            <person name="Martino E."/>
            <person name="Morin E."/>
            <person name="Grelet G."/>
            <person name="Kuo A."/>
            <person name="Kohler A."/>
            <person name="Daghino S."/>
            <person name="Barry K."/>
            <person name="Choi C."/>
            <person name="Cichocki N."/>
            <person name="Clum A."/>
            <person name="Copeland A."/>
            <person name="Hainaut M."/>
            <person name="Haridas S."/>
            <person name="Labutti K."/>
            <person name="Lindquist E."/>
            <person name="Lipzen A."/>
            <person name="Khouja H.-R."/>
            <person name="Murat C."/>
            <person name="Ohm R."/>
            <person name="Olson A."/>
            <person name="Spatafora J."/>
            <person name="Veneault-Fourrey C."/>
            <person name="Henrissat B."/>
            <person name="Grigoriev I."/>
            <person name="Martin F."/>
            <person name="Perotto S."/>
        </authorList>
    </citation>
    <scope>NUCLEOTIDE SEQUENCE [LARGE SCALE GENOMIC DNA]</scope>
    <source>
        <strain evidence="9 10">UAMH 7357</strain>
    </source>
</reference>
<accession>A0A2J6QEY2</accession>
<proteinExistence type="inferred from homology"/>
<dbReference type="PANTHER" id="PTHR11774:SF4">
    <property type="entry name" value="GERANYLGERANYL TRANSFERASE TYPE-1 SUBUNIT BETA"/>
    <property type="match status" value="1"/>
</dbReference>
<dbReference type="Gene3D" id="1.50.10.20">
    <property type="match status" value="1"/>
</dbReference>
<comment type="similarity">
    <text evidence="2">Belongs to the protein prenyltransferase subunit beta family.</text>
</comment>
<protein>
    <submittedName>
        <fullName evidence="9">Terpenoid cyclases/Protein prenyltransferase</fullName>
    </submittedName>
</protein>
<sequence length="412" mass="45721">MGEPKLDIERHIKYWQRCLKTVLPTQYTSTDSSRMLLGFFILSALDLLGAGADTFPAKDRKNIRDWILKCQHPYGGFCGSPNHRYPDAYYVDVGHGRQQMDPANLPATFFAILSLSFVGSLEQVKRDECLKWLKTLQRGDGSFGELITQEGIIEGGRDMRPCYLAAAVRWMLRGDTPLSDKEKGDDIDVEKLVDHIRAGQTYDGGVSESFQHETHAGYTCCAISALSIIRRLPQSTSQTNSGAPGLTNIPETIRWLVSRQVGYKEEEEEEDETEAKASAPPLLQGVYENEPLVPGLSLGDVDFVGFNGRCNKKVDTCYAYWVTASLDMLGHDKTKLLNTNGSRRFLLEQTQHRIGGFGKAPGNLPDIYHSYLGLATLAIMKEPGIKPLDSALCVSAQQKDIIGQLRNAALSR</sequence>
<evidence type="ECO:0000259" key="8">
    <source>
        <dbReference type="Pfam" id="PF00432"/>
    </source>
</evidence>
<dbReference type="OrthoDB" id="24893at2759"/>
<organism evidence="9 10">
    <name type="scientific">Hyaloscypha hepaticicola</name>
    <dbReference type="NCBI Taxonomy" id="2082293"/>
    <lineage>
        <taxon>Eukaryota</taxon>
        <taxon>Fungi</taxon>
        <taxon>Dikarya</taxon>
        <taxon>Ascomycota</taxon>
        <taxon>Pezizomycotina</taxon>
        <taxon>Leotiomycetes</taxon>
        <taxon>Helotiales</taxon>
        <taxon>Hyaloscyphaceae</taxon>
        <taxon>Hyaloscypha</taxon>
    </lineage>
</organism>
<evidence type="ECO:0000256" key="3">
    <source>
        <dbReference type="ARBA" id="ARBA00022602"/>
    </source>
</evidence>
<comment type="cofactor">
    <cofactor evidence="1">
        <name>Zn(2+)</name>
        <dbReference type="ChEBI" id="CHEBI:29105"/>
    </cofactor>
</comment>
<dbReference type="Proteomes" id="UP000235672">
    <property type="component" value="Unassembled WGS sequence"/>
</dbReference>
<evidence type="ECO:0000256" key="1">
    <source>
        <dbReference type="ARBA" id="ARBA00001947"/>
    </source>
</evidence>